<dbReference type="Pfam" id="PF17998">
    <property type="entry name" value="AgI_II_C2"/>
    <property type="match status" value="1"/>
</dbReference>
<dbReference type="InterPro" id="IPR026466">
    <property type="entry name" value="Fim_isopep_form_D2_dom"/>
</dbReference>
<evidence type="ECO:0000259" key="1">
    <source>
        <dbReference type="Pfam" id="PF17998"/>
    </source>
</evidence>
<feature type="domain" description="Adhesin isopeptide-forming adherence" evidence="1">
    <location>
        <begin position="321"/>
        <end position="471"/>
    </location>
</feature>
<keyword evidence="2" id="KW-0614">Plasmid</keyword>
<evidence type="ECO:0000313" key="3">
    <source>
        <dbReference type="Proteomes" id="UP000825100"/>
    </source>
</evidence>
<geneLocation type="plasmid" evidence="2 3">
    <name>WDN19_con2</name>
</geneLocation>
<proteinExistence type="predicted"/>
<dbReference type="EMBL" id="AP024686">
    <property type="protein sequence ID" value="BCX31538.1"/>
    <property type="molecule type" value="Genomic_DNA"/>
</dbReference>
<dbReference type="Proteomes" id="UP000825100">
    <property type="component" value="Plasmid WDN19_con2"/>
</dbReference>
<evidence type="ECO:0000313" key="2">
    <source>
        <dbReference type="EMBL" id="BCX31538.1"/>
    </source>
</evidence>
<dbReference type="Gene3D" id="2.60.40.740">
    <property type="match status" value="1"/>
</dbReference>
<keyword evidence="3" id="KW-1185">Reference proteome</keyword>
<dbReference type="NCBIfam" id="TIGR04226">
    <property type="entry name" value="RrgB_K2N_iso_D2"/>
    <property type="match status" value="1"/>
</dbReference>
<gene>
    <name evidence="2" type="ORF">LTWDN19_21050</name>
</gene>
<reference evidence="2 3" key="1">
    <citation type="submission" date="2021-05" db="EMBL/GenBank/DDBJ databases">
        <title>Complete Genome Sequence of Latilactobacillus sp. Strain WDN19, a High D-Aspartate-producing Lactic Acid Bacterium Isolated from a Japanese Pickle.</title>
        <authorList>
            <person name="Kajitani K."/>
            <person name="Takahashi S."/>
        </authorList>
    </citation>
    <scope>NUCLEOTIDE SEQUENCE [LARGE SCALE GENOMIC DNA]</scope>
    <source>
        <strain evidence="2 3">WDN19</strain>
        <plasmid evidence="2 3">WDN19_con2</plasmid>
    </source>
</reference>
<organism evidence="2 3">
    <name type="scientific">Latilactobacillus curvatus</name>
    <name type="common">Lactobacillus curvatus</name>
    <dbReference type="NCBI Taxonomy" id="28038"/>
    <lineage>
        <taxon>Bacteria</taxon>
        <taxon>Bacillati</taxon>
        <taxon>Bacillota</taxon>
        <taxon>Bacilli</taxon>
        <taxon>Lactobacillales</taxon>
        <taxon>Lactobacillaceae</taxon>
        <taxon>Latilactobacillus</taxon>
    </lineage>
</organism>
<dbReference type="RefSeq" id="WP_221276797.1">
    <property type="nucleotide sequence ID" value="NZ_AP024686.1"/>
</dbReference>
<dbReference type="InterPro" id="IPR026345">
    <property type="entry name" value="Adh_isopep-form_adh_dom"/>
</dbReference>
<name>A0ABM7QYM2_LATCU</name>
<sequence>MKDSGLVRIKLVICQIKKILLTTVAALSLVAVGVKAHIVRADSILNAPNTSVPKPGETVDGKYSFIAQFIKGKTTLKAYAPSGIKWGYHDDPSADPNYGLTNAILRLSSVPDSAKGKVGVVYQNVGNYNGKTVDLKIALTDWVKRSNNGNYAVFTRDMIAHTSQADAIQMKWTYIDHETGKSVKVNGFYTFNDIDTGQGFSFSKSFSQHIDHIYVPIKNSPLLYDNSNGFQSYYSPMDLKTDPLDDEGMLTLLYSGADSMDLTWAGGQKVKDYAGKLATTDNLDISQKPTALTENYNSQYIGGDFFQYLAKKPLRTETIPPLKFVSDDDQKMVKDNTLKNQADTFSYDVQFQVPDEWSQFYYKSYALTDELIPELKLNSIKVTDETGKDVTKSFENKTKDNHINMSATSTSLKTAAFYNHTYMLHMDVQLRTGQNFHKYVDEKTGVTTFKNTASLTIDGKPASSNTVQTHVNKIKSEIDKWLEA</sequence>
<protein>
    <recommendedName>
        <fullName evidence="1">Adhesin isopeptide-forming adherence domain-containing protein</fullName>
    </recommendedName>
</protein>
<accession>A0ABM7QYM2</accession>